<keyword evidence="4" id="KW-1185">Reference proteome</keyword>
<evidence type="ECO:0000313" key="4">
    <source>
        <dbReference type="Proteomes" id="UP000054097"/>
    </source>
</evidence>
<evidence type="ECO:0000313" key="3">
    <source>
        <dbReference type="EMBL" id="KIM32477.1"/>
    </source>
</evidence>
<evidence type="ECO:0000256" key="1">
    <source>
        <dbReference type="SAM" id="MobiDB-lite"/>
    </source>
</evidence>
<protein>
    <submittedName>
        <fullName evidence="3">Uncharacterized protein</fullName>
    </submittedName>
</protein>
<dbReference type="Proteomes" id="UP000054097">
    <property type="component" value="Unassembled WGS sequence"/>
</dbReference>
<accession>A0A0C2XUB8</accession>
<organism evidence="3 4">
    <name type="scientific">Serendipita vermifera MAFF 305830</name>
    <dbReference type="NCBI Taxonomy" id="933852"/>
    <lineage>
        <taxon>Eukaryota</taxon>
        <taxon>Fungi</taxon>
        <taxon>Dikarya</taxon>
        <taxon>Basidiomycota</taxon>
        <taxon>Agaricomycotina</taxon>
        <taxon>Agaricomycetes</taxon>
        <taxon>Sebacinales</taxon>
        <taxon>Serendipitaceae</taxon>
        <taxon>Serendipita</taxon>
    </lineage>
</organism>
<gene>
    <name evidence="3" type="ORF">M408DRAFT_20762</name>
</gene>
<dbReference type="Gene3D" id="2.60.120.260">
    <property type="entry name" value="Galactose-binding domain-like"/>
    <property type="match status" value="1"/>
</dbReference>
<keyword evidence="2" id="KW-1133">Transmembrane helix</keyword>
<keyword evidence="2" id="KW-0812">Transmembrane</keyword>
<dbReference type="OrthoDB" id="2576082at2759"/>
<feature type="compositionally biased region" description="Polar residues" evidence="1">
    <location>
        <begin position="246"/>
        <end position="264"/>
    </location>
</feature>
<proteinExistence type="predicted"/>
<name>A0A0C2XUB8_SERVB</name>
<feature type="transmembrane region" description="Helical" evidence="2">
    <location>
        <begin position="141"/>
        <end position="166"/>
    </location>
</feature>
<sequence length="347" mass="36836">MNSTIDDTDTPVSYSVTPSWNTNIWDQQVPQPLFSSNHGSPNPGAYMTLTFSGTAVYVYGFKGNDHGFRDVSIDSNPPTRCDGRNGEQGSRALVYWADGLSPGQHNITIKHTGNQGQYLNIDYFIVSTATSGTSQPTPQPIGIIAGIVAGAAVLSLVVTIWIFWWWRRKASRQAKKGSNGTEENDWKPRLATPAVASTPNVLTIHPFYAQAQGAERSVSETTLTYTPGQQRVVSPYSKSKPGFVTPGTTQNSPVSSALSAPSIQSTLGSVSSSPRSGSSSSPNSFSTLLEQRPSISEALSNSVSFPIVAAGQRRNGAGAHPTGQHPVTDDLVPPPGYAVTVQTGIAL</sequence>
<reference evidence="3 4" key="1">
    <citation type="submission" date="2014-04" db="EMBL/GenBank/DDBJ databases">
        <authorList>
            <consortium name="DOE Joint Genome Institute"/>
            <person name="Kuo A."/>
            <person name="Zuccaro A."/>
            <person name="Kohler A."/>
            <person name="Nagy L.G."/>
            <person name="Floudas D."/>
            <person name="Copeland A."/>
            <person name="Barry K.W."/>
            <person name="Cichocki N."/>
            <person name="Veneault-Fourrey C."/>
            <person name="LaButti K."/>
            <person name="Lindquist E.A."/>
            <person name="Lipzen A."/>
            <person name="Lundell T."/>
            <person name="Morin E."/>
            <person name="Murat C."/>
            <person name="Sun H."/>
            <person name="Tunlid A."/>
            <person name="Henrissat B."/>
            <person name="Grigoriev I.V."/>
            <person name="Hibbett D.S."/>
            <person name="Martin F."/>
            <person name="Nordberg H.P."/>
            <person name="Cantor M.N."/>
            <person name="Hua S.X."/>
        </authorList>
    </citation>
    <scope>NUCLEOTIDE SEQUENCE [LARGE SCALE GENOMIC DNA]</scope>
    <source>
        <strain evidence="3 4">MAFF 305830</strain>
    </source>
</reference>
<dbReference type="EMBL" id="KN824280">
    <property type="protein sequence ID" value="KIM32477.1"/>
    <property type="molecule type" value="Genomic_DNA"/>
</dbReference>
<evidence type="ECO:0000256" key="2">
    <source>
        <dbReference type="SAM" id="Phobius"/>
    </source>
</evidence>
<reference evidence="4" key="2">
    <citation type="submission" date="2015-01" db="EMBL/GenBank/DDBJ databases">
        <title>Evolutionary Origins and Diversification of the Mycorrhizal Mutualists.</title>
        <authorList>
            <consortium name="DOE Joint Genome Institute"/>
            <consortium name="Mycorrhizal Genomics Consortium"/>
            <person name="Kohler A."/>
            <person name="Kuo A."/>
            <person name="Nagy L.G."/>
            <person name="Floudas D."/>
            <person name="Copeland A."/>
            <person name="Barry K.W."/>
            <person name="Cichocki N."/>
            <person name="Veneault-Fourrey C."/>
            <person name="LaButti K."/>
            <person name="Lindquist E.A."/>
            <person name="Lipzen A."/>
            <person name="Lundell T."/>
            <person name="Morin E."/>
            <person name="Murat C."/>
            <person name="Riley R."/>
            <person name="Ohm R."/>
            <person name="Sun H."/>
            <person name="Tunlid A."/>
            <person name="Henrissat B."/>
            <person name="Grigoriev I.V."/>
            <person name="Hibbett D.S."/>
            <person name="Martin F."/>
        </authorList>
    </citation>
    <scope>NUCLEOTIDE SEQUENCE [LARGE SCALE GENOMIC DNA]</scope>
    <source>
        <strain evidence="4">MAFF 305830</strain>
    </source>
</reference>
<dbReference type="HOGENOM" id="CLU_799649_0_0_1"/>
<keyword evidence="2" id="KW-0472">Membrane</keyword>
<dbReference type="AlphaFoldDB" id="A0A0C2XUB8"/>
<feature type="region of interest" description="Disordered" evidence="1">
    <location>
        <begin position="314"/>
        <end position="335"/>
    </location>
</feature>
<feature type="region of interest" description="Disordered" evidence="1">
    <location>
        <begin position="225"/>
        <end position="289"/>
    </location>
</feature>
<feature type="compositionally biased region" description="Low complexity" evidence="1">
    <location>
        <begin position="265"/>
        <end position="288"/>
    </location>
</feature>